<dbReference type="AlphaFoldDB" id="A0A4S1XCH7"/>
<dbReference type="PANTHER" id="PTHR39664">
    <property type="match status" value="1"/>
</dbReference>
<dbReference type="PANTHER" id="PTHR39664:SF2">
    <property type="entry name" value="NUCLEIC ACID-BINDING PROTEIN, CONTAINING PIN DOMAIN-RELATED"/>
    <property type="match status" value="1"/>
</dbReference>
<dbReference type="InterPro" id="IPR002716">
    <property type="entry name" value="PIN_dom"/>
</dbReference>
<evidence type="ECO:0000313" key="3">
    <source>
        <dbReference type="Proteomes" id="UP000306147"/>
    </source>
</evidence>
<dbReference type="CDD" id="cd18683">
    <property type="entry name" value="PIN_VapC-like"/>
    <property type="match status" value="1"/>
</dbReference>
<dbReference type="EMBL" id="SRXT01000004">
    <property type="protein sequence ID" value="TGX53373.1"/>
    <property type="molecule type" value="Genomic_DNA"/>
</dbReference>
<sequence>MGEKRLARKLVRAVDTNVIARALMRDDAHQARIADAVLATEAFVPLTVLLETGWLLRARYGLSRSEVVTALRSLLDMPKVLVDCREQVEWALARLLERGDFADLIHLVAARGATAFLTFDEDVAADAGDKAPCPIETLA</sequence>
<evidence type="ECO:0000313" key="2">
    <source>
        <dbReference type="EMBL" id="TGX53373.1"/>
    </source>
</evidence>
<accession>A0A4S1XCH7</accession>
<dbReference type="InterPro" id="IPR029060">
    <property type="entry name" value="PIN-like_dom_sf"/>
</dbReference>
<dbReference type="Pfam" id="PF01850">
    <property type="entry name" value="PIN"/>
    <property type="match status" value="1"/>
</dbReference>
<dbReference type="Gene3D" id="3.40.50.1010">
    <property type="entry name" value="5'-nuclease"/>
    <property type="match status" value="1"/>
</dbReference>
<dbReference type="Proteomes" id="UP000306147">
    <property type="component" value="Unassembled WGS sequence"/>
</dbReference>
<protein>
    <submittedName>
        <fullName evidence="2">PIN domain-containing protein</fullName>
    </submittedName>
</protein>
<feature type="domain" description="PIN" evidence="1">
    <location>
        <begin position="14"/>
        <end position="124"/>
    </location>
</feature>
<proteinExistence type="predicted"/>
<keyword evidence="3" id="KW-1185">Reference proteome</keyword>
<organism evidence="2 3">
    <name type="scientific">Sphingomonas gei</name>
    <dbReference type="NCBI Taxonomy" id="1395960"/>
    <lineage>
        <taxon>Bacteria</taxon>
        <taxon>Pseudomonadati</taxon>
        <taxon>Pseudomonadota</taxon>
        <taxon>Alphaproteobacteria</taxon>
        <taxon>Sphingomonadales</taxon>
        <taxon>Sphingomonadaceae</taxon>
        <taxon>Sphingomonas</taxon>
    </lineage>
</organism>
<evidence type="ECO:0000259" key="1">
    <source>
        <dbReference type="Pfam" id="PF01850"/>
    </source>
</evidence>
<comment type="caution">
    <text evidence="2">The sequence shown here is derived from an EMBL/GenBank/DDBJ whole genome shotgun (WGS) entry which is preliminary data.</text>
</comment>
<dbReference type="RefSeq" id="WP_135963881.1">
    <property type="nucleotide sequence ID" value="NZ_SRXT01000004.1"/>
</dbReference>
<reference evidence="2 3" key="1">
    <citation type="submission" date="2019-04" db="EMBL/GenBank/DDBJ databases">
        <title>Sphingomonas psychrotolerans sp. nov., isolated from soil in the Tianshan Mountains, Xinjiang, China.</title>
        <authorList>
            <person name="Luo Y."/>
            <person name="Sheng H."/>
        </authorList>
    </citation>
    <scope>NUCLEOTIDE SEQUENCE [LARGE SCALE GENOMIC DNA]</scope>
    <source>
        <strain evidence="2 3">ZFGT-11</strain>
    </source>
</reference>
<dbReference type="SUPFAM" id="SSF88723">
    <property type="entry name" value="PIN domain-like"/>
    <property type="match status" value="1"/>
</dbReference>
<name>A0A4S1XCH7_9SPHN</name>
<dbReference type="OrthoDB" id="3175275at2"/>
<gene>
    <name evidence="2" type="ORF">E5A73_11025</name>
</gene>